<organism evidence="1 2">
    <name type="scientific">Enhygromyxa salina</name>
    <dbReference type="NCBI Taxonomy" id="215803"/>
    <lineage>
        <taxon>Bacteria</taxon>
        <taxon>Pseudomonadati</taxon>
        <taxon>Myxococcota</taxon>
        <taxon>Polyangia</taxon>
        <taxon>Nannocystales</taxon>
        <taxon>Nannocystaceae</taxon>
        <taxon>Enhygromyxa</taxon>
    </lineage>
</organism>
<proteinExistence type="predicted"/>
<comment type="caution">
    <text evidence="1">The sequence shown here is derived from an EMBL/GenBank/DDBJ whole genome shotgun (WGS) entry which is preliminary data.</text>
</comment>
<accession>A0A0C2CV83</accession>
<dbReference type="Proteomes" id="UP000031599">
    <property type="component" value="Unassembled WGS sequence"/>
</dbReference>
<sequence>MLAAVVGGAAFAGFREILIAPAVGINSLADHDYIRVDPKHHKDLSQRHPSWLAPGCTSDSELRLPSVNHDSFPRVDEHIVEPETRQEMVRGEPMEALPANPPHAERHTDLDYVTRGHVAPGYVVAADLLTRAGPGSNFATDVCVRKVGIDPQTGGRYLEELAFEVVAEQSLQHITVRAEDLATRGVRRIIVVFVNQSEVAEWSQAERRFVPLPINGRLEDPTLMRPIPIRALLDAASADNAVAAALRAKDNPWLVRREQDVSANALARGREEGREEGREQAQSQALLLVLRGRGLHPSDAQRQVIQASTDSEQLERWLLMAGRVHSIDELLVADADR</sequence>
<name>A0A0C2CV83_9BACT</name>
<gene>
    <name evidence="1" type="ORF">DB30_02453</name>
</gene>
<reference evidence="1 2" key="1">
    <citation type="submission" date="2014-12" db="EMBL/GenBank/DDBJ databases">
        <title>Genome assembly of Enhygromyxa salina DSM 15201.</title>
        <authorList>
            <person name="Sharma G."/>
            <person name="Subramanian S."/>
        </authorList>
    </citation>
    <scope>NUCLEOTIDE SEQUENCE [LARGE SCALE GENOMIC DNA]</scope>
    <source>
        <strain evidence="1 2">DSM 15201</strain>
    </source>
</reference>
<evidence type="ECO:0000313" key="1">
    <source>
        <dbReference type="EMBL" id="KIG11787.1"/>
    </source>
</evidence>
<evidence type="ECO:0000313" key="2">
    <source>
        <dbReference type="Proteomes" id="UP000031599"/>
    </source>
</evidence>
<dbReference type="EMBL" id="JMCC02000179">
    <property type="protein sequence ID" value="KIG11787.1"/>
    <property type="molecule type" value="Genomic_DNA"/>
</dbReference>
<protein>
    <submittedName>
        <fullName evidence="1">Uncharacterized protein</fullName>
    </submittedName>
</protein>
<dbReference type="AlphaFoldDB" id="A0A0C2CV83"/>